<sequence length="203" mass="23580">MRTYKRKTQRGTTSQGLLQRAADAVINDRLKLKTVERELEICHTTLQRYVKIIKSGLTPAARYKTRLVFNKEQEARLSKYILKSASIYFGLLPEQVRQLAYQFAVKFNVQSIPPSWHTNGEAGKDWLKNFLKRNSTLSLRTPEGTRAGRASSFNRHNVNQFFEKLGDLITKHNFTPSRFWNERDETGVQSVLKLLINSKKYNE</sequence>
<evidence type="ECO:0000256" key="1">
    <source>
        <dbReference type="ARBA" id="ARBA00023125"/>
    </source>
</evidence>
<organism evidence="3 4">
    <name type="scientific">Euphydryas editha</name>
    <name type="common">Edith's checkerspot</name>
    <dbReference type="NCBI Taxonomy" id="104508"/>
    <lineage>
        <taxon>Eukaryota</taxon>
        <taxon>Metazoa</taxon>
        <taxon>Ecdysozoa</taxon>
        <taxon>Arthropoda</taxon>
        <taxon>Hexapoda</taxon>
        <taxon>Insecta</taxon>
        <taxon>Pterygota</taxon>
        <taxon>Neoptera</taxon>
        <taxon>Endopterygota</taxon>
        <taxon>Lepidoptera</taxon>
        <taxon>Glossata</taxon>
        <taxon>Ditrysia</taxon>
        <taxon>Papilionoidea</taxon>
        <taxon>Nymphalidae</taxon>
        <taxon>Nymphalinae</taxon>
        <taxon>Euphydryas</taxon>
    </lineage>
</organism>
<proteinExistence type="predicted"/>
<evidence type="ECO:0000313" key="3">
    <source>
        <dbReference type="EMBL" id="CAH2105699.1"/>
    </source>
</evidence>
<dbReference type="Proteomes" id="UP001153954">
    <property type="component" value="Unassembled WGS sequence"/>
</dbReference>
<gene>
    <name evidence="3" type="ORF">EEDITHA_LOCUS19926</name>
</gene>
<dbReference type="GO" id="GO:0003677">
    <property type="term" value="F:DNA binding"/>
    <property type="evidence" value="ECO:0007669"/>
    <property type="project" value="UniProtKB-KW"/>
</dbReference>
<evidence type="ECO:0000313" key="4">
    <source>
        <dbReference type="Proteomes" id="UP001153954"/>
    </source>
</evidence>
<reference evidence="3" key="1">
    <citation type="submission" date="2022-03" db="EMBL/GenBank/DDBJ databases">
        <authorList>
            <person name="Tunstrom K."/>
        </authorList>
    </citation>
    <scope>NUCLEOTIDE SEQUENCE</scope>
</reference>
<keyword evidence="4" id="KW-1185">Reference proteome</keyword>
<dbReference type="PROSITE" id="PS51253">
    <property type="entry name" value="HTH_CENPB"/>
    <property type="match status" value="1"/>
</dbReference>
<name>A0AAU9V2V1_EUPED</name>
<comment type="caution">
    <text evidence="3">The sequence shown here is derived from an EMBL/GenBank/DDBJ whole genome shotgun (WGS) entry which is preliminary data.</text>
</comment>
<dbReference type="AlphaFoldDB" id="A0AAU9V2V1"/>
<dbReference type="InterPro" id="IPR006600">
    <property type="entry name" value="HTH_CenpB_DNA-bd_dom"/>
</dbReference>
<evidence type="ECO:0000259" key="2">
    <source>
        <dbReference type="PROSITE" id="PS51253"/>
    </source>
</evidence>
<protein>
    <recommendedName>
        <fullName evidence="2">HTH CENPB-type domain-containing protein</fullName>
    </recommendedName>
</protein>
<dbReference type="EMBL" id="CAKOGL010000028">
    <property type="protein sequence ID" value="CAH2105699.1"/>
    <property type="molecule type" value="Genomic_DNA"/>
</dbReference>
<keyword evidence="1" id="KW-0238">DNA-binding</keyword>
<accession>A0AAU9V2V1</accession>
<feature type="domain" description="HTH CENPB-type" evidence="2">
    <location>
        <begin position="61"/>
        <end position="140"/>
    </location>
</feature>